<dbReference type="EMBL" id="CP104778">
    <property type="protein sequence ID" value="WPC21510.1"/>
    <property type="molecule type" value="Genomic_DNA"/>
</dbReference>
<keyword evidence="1" id="KW-0808">Transferase</keyword>
<feature type="domain" description="N-acetyltransferase" evidence="4">
    <location>
        <begin position="18"/>
        <end position="178"/>
    </location>
</feature>
<evidence type="ECO:0000259" key="4">
    <source>
        <dbReference type="PROSITE" id="PS51186"/>
    </source>
</evidence>
<dbReference type="InterPro" id="IPR000182">
    <property type="entry name" value="GNAT_dom"/>
</dbReference>
<evidence type="ECO:0000256" key="1">
    <source>
        <dbReference type="ARBA" id="ARBA00022679"/>
    </source>
</evidence>
<sequence length="185" mass="21201">MTLEEKLLLNNYLETERLILRPVTVKDAEDVYEYGSDPETVKYVFNIYKSLEEAQGRILDYFVKDPLGKFGIELKSSHKLIGTIDFRLDTPDLKAEIGYAIGRNYWGNGYVPEAATRLLQLGFEELGLKRINALHCSENLKSGRVMQKIGMQKEGVLHNNSQLKGRTVDDVIYAITDEQWQKNNL</sequence>
<keyword evidence="2" id="KW-0012">Acyltransferase</keyword>
<evidence type="ECO:0000256" key="3">
    <source>
        <dbReference type="ARBA" id="ARBA00038502"/>
    </source>
</evidence>
<dbReference type="Proteomes" id="UP001302696">
    <property type="component" value="Chromosome"/>
</dbReference>
<organism evidence="5 6">
    <name type="scientific">Pediococcus inopinatus</name>
    <dbReference type="NCBI Taxonomy" id="114090"/>
    <lineage>
        <taxon>Bacteria</taxon>
        <taxon>Bacillati</taxon>
        <taxon>Bacillota</taxon>
        <taxon>Bacilli</taxon>
        <taxon>Lactobacillales</taxon>
        <taxon>Lactobacillaceae</taxon>
        <taxon>Pediococcus</taxon>
    </lineage>
</organism>
<gene>
    <name evidence="5" type="ORF">N6G96_09625</name>
</gene>
<dbReference type="PANTHER" id="PTHR43792">
    <property type="entry name" value="GNAT FAMILY, PUTATIVE (AFU_ORTHOLOGUE AFUA_3G00765)-RELATED-RELATED"/>
    <property type="match status" value="1"/>
</dbReference>
<dbReference type="InterPro" id="IPR016181">
    <property type="entry name" value="Acyl_CoA_acyltransferase"/>
</dbReference>
<evidence type="ECO:0000256" key="2">
    <source>
        <dbReference type="ARBA" id="ARBA00023315"/>
    </source>
</evidence>
<dbReference type="InterPro" id="IPR051531">
    <property type="entry name" value="N-acetyltransferase"/>
</dbReference>
<dbReference type="SUPFAM" id="SSF55729">
    <property type="entry name" value="Acyl-CoA N-acyltransferases (Nat)"/>
    <property type="match status" value="1"/>
</dbReference>
<evidence type="ECO:0000313" key="5">
    <source>
        <dbReference type="EMBL" id="WPC21510.1"/>
    </source>
</evidence>
<dbReference type="Gene3D" id="3.40.630.30">
    <property type="match status" value="1"/>
</dbReference>
<dbReference type="PROSITE" id="PS51186">
    <property type="entry name" value="GNAT"/>
    <property type="match status" value="1"/>
</dbReference>
<accession>A0ABZ0Q5Q4</accession>
<dbReference type="RefSeq" id="WP_323707519.1">
    <property type="nucleotide sequence ID" value="NZ_CP104774.1"/>
</dbReference>
<keyword evidence="6" id="KW-1185">Reference proteome</keyword>
<protein>
    <submittedName>
        <fullName evidence="5">GNAT family N-acetyltransferase</fullName>
    </submittedName>
</protein>
<dbReference type="PANTHER" id="PTHR43792:SF8">
    <property type="entry name" value="[RIBOSOMAL PROTEIN US5]-ALANINE N-ACETYLTRANSFERASE"/>
    <property type="match status" value="1"/>
</dbReference>
<proteinExistence type="inferred from homology"/>
<evidence type="ECO:0000313" key="6">
    <source>
        <dbReference type="Proteomes" id="UP001302696"/>
    </source>
</evidence>
<comment type="similarity">
    <text evidence="3">Belongs to the acetyltransferase family. RimJ subfamily.</text>
</comment>
<name>A0ABZ0Q5Q4_9LACO</name>
<dbReference type="Pfam" id="PF13302">
    <property type="entry name" value="Acetyltransf_3"/>
    <property type="match status" value="1"/>
</dbReference>
<reference evidence="6" key="1">
    <citation type="submission" date="2024-06" db="EMBL/GenBank/DDBJ databases">
        <authorList>
            <person name="Chang H.C."/>
            <person name="Mun S.Y."/>
        </authorList>
    </citation>
    <scope>NUCLEOTIDE SEQUENCE [LARGE SCALE GENOMIC DNA]</scope>
    <source>
        <strain evidence="6">KT1</strain>
    </source>
</reference>